<dbReference type="Proteomes" id="UP000696280">
    <property type="component" value="Unassembled WGS sequence"/>
</dbReference>
<evidence type="ECO:0000259" key="1">
    <source>
        <dbReference type="Pfam" id="PF06985"/>
    </source>
</evidence>
<protein>
    <recommendedName>
        <fullName evidence="1">Heterokaryon incompatibility domain-containing protein</fullName>
    </recommendedName>
</protein>
<evidence type="ECO:0000313" key="2">
    <source>
        <dbReference type="EMBL" id="CAG8959729.1"/>
    </source>
</evidence>
<sequence length="665" mass="75843">MREPLSLTVEVFRSPEIFSSSPVPSSQLSGSDSIQYFISTASIPQPAVTMALQRRQSFPCQPLDKSKDEIRLLQILPDLSIEGLVQCQLKHDTLSKATEHIALSYCWGDASITKDIVVNGIVVPVTTNLESALCHFRNPRSTSRWLWIDAICINQYELEEKGFQIQLMSRIYAEASEVLVWLGPDYLGTAKSDFEGIVDLAHSGSVRAVDGSDIRLVVNNPYWRRVWIIQEVSMGVKVRVQWGNEEISWEDLTTGLQRSYDSLREFGSASMTPFMSNSEMIINLKRFSDKEKAEEKISFLDAMVASRRSKSTEPRDRVLAILGLTADGQYILSTRNYFKPDFEISLEISSSLLRMYPEKLHHIFLKSHSKQKKRTPSWLPNWSNIPQSLPPWIAASPEWVDSTHEQGTSSVCSIYPTLKKSSVVRTSAQTHLHVTGKRIGLVGEAIDRCLLPLRPQYANHILQRTLEVIDLPFDTDDNIGSKQFLTRAHFSKSRSAVPWLGYHKDFKIGGHSLKKWASIIYNPVTSIHYLYPRQDRDMLRRFSDKCRYLDRYDMQLFTTSDCIIGLGPKDTQPGDFVYQLSGCVAILREHQDGYRMVGQAFVNVMNYAKISTEEGIKATNVPGYLPSPLLPRRKSRARWLGFNRLLKENYEPDLTNLKEEEIKLY</sequence>
<dbReference type="PANTHER" id="PTHR24148">
    <property type="entry name" value="ANKYRIN REPEAT DOMAIN-CONTAINING PROTEIN 39 HOMOLOG-RELATED"/>
    <property type="match status" value="1"/>
</dbReference>
<comment type="caution">
    <text evidence="2">The sequence shown here is derived from an EMBL/GenBank/DDBJ whole genome shotgun (WGS) entry which is preliminary data.</text>
</comment>
<dbReference type="OrthoDB" id="4850726at2759"/>
<reference evidence="2" key="1">
    <citation type="submission" date="2021-07" db="EMBL/GenBank/DDBJ databases">
        <authorList>
            <person name="Durling M."/>
        </authorList>
    </citation>
    <scope>NUCLEOTIDE SEQUENCE</scope>
</reference>
<accession>A0A9N9L589</accession>
<dbReference type="AlphaFoldDB" id="A0A9N9L589"/>
<dbReference type="EMBL" id="CAJVRL010000092">
    <property type="protein sequence ID" value="CAG8959729.1"/>
    <property type="molecule type" value="Genomic_DNA"/>
</dbReference>
<feature type="domain" description="Heterokaryon incompatibility" evidence="1">
    <location>
        <begin position="101"/>
        <end position="231"/>
    </location>
</feature>
<proteinExistence type="predicted"/>
<name>A0A9N9L589_9HELO</name>
<keyword evidence="3" id="KW-1185">Reference proteome</keyword>
<gene>
    <name evidence="2" type="ORF">HYFRA_00001635</name>
</gene>
<dbReference type="InterPro" id="IPR010730">
    <property type="entry name" value="HET"/>
</dbReference>
<dbReference type="InterPro" id="IPR052895">
    <property type="entry name" value="HetReg/Transcr_Mod"/>
</dbReference>
<organism evidence="2 3">
    <name type="scientific">Hymenoscyphus fraxineus</name>
    <dbReference type="NCBI Taxonomy" id="746836"/>
    <lineage>
        <taxon>Eukaryota</taxon>
        <taxon>Fungi</taxon>
        <taxon>Dikarya</taxon>
        <taxon>Ascomycota</taxon>
        <taxon>Pezizomycotina</taxon>
        <taxon>Leotiomycetes</taxon>
        <taxon>Helotiales</taxon>
        <taxon>Helotiaceae</taxon>
        <taxon>Hymenoscyphus</taxon>
    </lineage>
</organism>
<dbReference type="PANTHER" id="PTHR24148:SF73">
    <property type="entry name" value="HET DOMAIN PROTEIN (AFU_ORTHOLOGUE AFUA_8G01020)"/>
    <property type="match status" value="1"/>
</dbReference>
<evidence type="ECO:0000313" key="3">
    <source>
        <dbReference type="Proteomes" id="UP000696280"/>
    </source>
</evidence>
<dbReference type="Pfam" id="PF06985">
    <property type="entry name" value="HET"/>
    <property type="match status" value="1"/>
</dbReference>